<keyword evidence="1" id="KW-0732">Signal</keyword>
<dbReference type="SUPFAM" id="SSF55486">
    <property type="entry name" value="Metalloproteases ('zincins'), catalytic domain"/>
    <property type="match status" value="1"/>
</dbReference>
<gene>
    <name evidence="3" type="ORF">FB567DRAFT_599883</name>
</gene>
<dbReference type="OrthoDB" id="291007at2759"/>
<feature type="chain" id="PRO_5035480237" description="Peptidase M12A domain-containing protein" evidence="1">
    <location>
        <begin position="18"/>
        <end position="317"/>
    </location>
</feature>
<feature type="signal peptide" evidence="1">
    <location>
        <begin position="1"/>
        <end position="17"/>
    </location>
</feature>
<evidence type="ECO:0000256" key="1">
    <source>
        <dbReference type="SAM" id="SignalP"/>
    </source>
</evidence>
<evidence type="ECO:0000313" key="3">
    <source>
        <dbReference type="EMBL" id="KAH7094333.1"/>
    </source>
</evidence>
<organism evidence="3 4">
    <name type="scientific">Paraphoma chrysanthemicola</name>
    <dbReference type="NCBI Taxonomy" id="798071"/>
    <lineage>
        <taxon>Eukaryota</taxon>
        <taxon>Fungi</taxon>
        <taxon>Dikarya</taxon>
        <taxon>Ascomycota</taxon>
        <taxon>Pezizomycotina</taxon>
        <taxon>Dothideomycetes</taxon>
        <taxon>Pleosporomycetidae</taxon>
        <taxon>Pleosporales</taxon>
        <taxon>Pleosporineae</taxon>
        <taxon>Phaeosphaeriaceae</taxon>
        <taxon>Paraphoma</taxon>
    </lineage>
</organism>
<dbReference type="EMBL" id="JAGMVJ010000001">
    <property type="protein sequence ID" value="KAH7094333.1"/>
    <property type="molecule type" value="Genomic_DNA"/>
</dbReference>
<feature type="domain" description="Peptidase M12A" evidence="2">
    <location>
        <begin position="154"/>
        <end position="184"/>
    </location>
</feature>
<evidence type="ECO:0000313" key="4">
    <source>
        <dbReference type="Proteomes" id="UP000813461"/>
    </source>
</evidence>
<sequence length="317" mass="35979">MRLALHFLAAYAAIVSACYVPFNNFRYINTTFFHQSMAAELDSAPAKGWTTVLTGNSPLRPWPKVTESVSIHYCYWDRLSYNNLNVLVEAANKMWRDKIETLEISLDNDNEFPSYHSYTSTGYIPAEDDSAPGRHRLSIYKPPNQNEDWYILDIAHELGHVFGMVHEHQHFDRDLYVSFDCTKLEGYDKAKEALAEIPDSEEPPTTDQICASNWMGGHYVQWSAPHDFSTDMGTTDDGRQNPQEYSNAFDASSIMIYPSWARAAKPNGDVTQVPLVKWKGKAPAKGTKPNAGNAELVKDVHGISDLDQEFIKRTYPW</sequence>
<dbReference type="AlphaFoldDB" id="A0A8K0RFF6"/>
<evidence type="ECO:0000259" key="2">
    <source>
        <dbReference type="Pfam" id="PF01400"/>
    </source>
</evidence>
<dbReference type="GO" id="GO:0004222">
    <property type="term" value="F:metalloendopeptidase activity"/>
    <property type="evidence" value="ECO:0007669"/>
    <property type="project" value="InterPro"/>
</dbReference>
<reference evidence="3" key="1">
    <citation type="journal article" date="2021" name="Nat. Commun.">
        <title>Genetic determinants of endophytism in the Arabidopsis root mycobiome.</title>
        <authorList>
            <person name="Mesny F."/>
            <person name="Miyauchi S."/>
            <person name="Thiergart T."/>
            <person name="Pickel B."/>
            <person name="Atanasova L."/>
            <person name="Karlsson M."/>
            <person name="Huettel B."/>
            <person name="Barry K.W."/>
            <person name="Haridas S."/>
            <person name="Chen C."/>
            <person name="Bauer D."/>
            <person name="Andreopoulos W."/>
            <person name="Pangilinan J."/>
            <person name="LaButti K."/>
            <person name="Riley R."/>
            <person name="Lipzen A."/>
            <person name="Clum A."/>
            <person name="Drula E."/>
            <person name="Henrissat B."/>
            <person name="Kohler A."/>
            <person name="Grigoriev I.V."/>
            <person name="Martin F.M."/>
            <person name="Hacquard S."/>
        </authorList>
    </citation>
    <scope>NUCLEOTIDE SEQUENCE</scope>
    <source>
        <strain evidence="3">MPI-SDFR-AT-0120</strain>
    </source>
</reference>
<dbReference type="InterPro" id="IPR024079">
    <property type="entry name" value="MetalloPept_cat_dom_sf"/>
</dbReference>
<dbReference type="Gene3D" id="3.40.390.10">
    <property type="entry name" value="Collagenase (Catalytic Domain)"/>
    <property type="match status" value="1"/>
</dbReference>
<dbReference type="Proteomes" id="UP000813461">
    <property type="component" value="Unassembled WGS sequence"/>
</dbReference>
<dbReference type="GO" id="GO:0006508">
    <property type="term" value="P:proteolysis"/>
    <property type="evidence" value="ECO:0007669"/>
    <property type="project" value="InterPro"/>
</dbReference>
<comment type="caution">
    <text evidence="3">The sequence shown here is derived from an EMBL/GenBank/DDBJ whole genome shotgun (WGS) entry which is preliminary data.</text>
</comment>
<keyword evidence="4" id="KW-1185">Reference proteome</keyword>
<accession>A0A8K0RFF6</accession>
<dbReference type="InterPro" id="IPR001506">
    <property type="entry name" value="Peptidase_M12A"/>
</dbReference>
<dbReference type="Pfam" id="PF01400">
    <property type="entry name" value="Astacin"/>
    <property type="match status" value="1"/>
</dbReference>
<name>A0A8K0RFF6_9PLEO</name>
<proteinExistence type="predicted"/>
<dbReference type="PROSITE" id="PS51257">
    <property type="entry name" value="PROKAR_LIPOPROTEIN"/>
    <property type="match status" value="1"/>
</dbReference>
<protein>
    <recommendedName>
        <fullName evidence="2">Peptidase M12A domain-containing protein</fullName>
    </recommendedName>
</protein>